<dbReference type="AlphaFoldDB" id="A0A1B8YHT2"/>
<name>A0A1B8YHT2_9GAMM</name>
<feature type="binding site" evidence="13">
    <location>
        <position position="8"/>
    </location>
    <ligand>
        <name>CTP</name>
        <dbReference type="ChEBI" id="CHEBI:37563"/>
    </ligand>
</feature>
<dbReference type="FunFam" id="3.30.460.10:FF:000016">
    <property type="entry name" value="Multifunctional CCA protein"/>
    <property type="match status" value="1"/>
</dbReference>
<dbReference type="PROSITE" id="PS51831">
    <property type="entry name" value="HD"/>
    <property type="match status" value="1"/>
</dbReference>
<dbReference type="GO" id="GO:0004810">
    <property type="term" value="F:CCA tRNA nucleotidyltransferase activity"/>
    <property type="evidence" value="ECO:0007669"/>
    <property type="project" value="UniProtKB-UniRule"/>
</dbReference>
<keyword evidence="2 13" id="KW-0808">Transferase</keyword>
<organism evidence="15 16">
    <name type="scientific">Photorhabdus namnaonensis</name>
    <dbReference type="NCBI Taxonomy" id="1851568"/>
    <lineage>
        <taxon>Bacteria</taxon>
        <taxon>Pseudomonadati</taxon>
        <taxon>Pseudomonadota</taxon>
        <taxon>Gammaproteobacteria</taxon>
        <taxon>Enterobacterales</taxon>
        <taxon>Morganellaceae</taxon>
        <taxon>Photorhabdus</taxon>
    </lineage>
</organism>
<evidence type="ECO:0000256" key="7">
    <source>
        <dbReference type="ARBA" id="ARBA00022800"/>
    </source>
</evidence>
<keyword evidence="12 13" id="KW-0511">Multifunctional enzyme</keyword>
<keyword evidence="5 13" id="KW-0479">Metal-binding</keyword>
<feature type="binding site" evidence="13">
    <location>
        <position position="137"/>
    </location>
    <ligand>
        <name>ATP</name>
        <dbReference type="ChEBI" id="CHEBI:30616"/>
    </ligand>
</feature>
<evidence type="ECO:0000256" key="8">
    <source>
        <dbReference type="ARBA" id="ARBA00022801"/>
    </source>
</evidence>
<gene>
    <name evidence="13 15" type="primary">cca</name>
    <name evidence="15" type="ORF">Phpb_02308</name>
</gene>
<comment type="catalytic activity">
    <reaction evidence="13">
        <text>a tRNA with a 3' CCA end + 2 CTP + ATP = a tRNA with a 3' CCACCA end + 3 diphosphate</text>
        <dbReference type="Rhea" id="RHEA:76235"/>
        <dbReference type="Rhea" id="RHEA-COMP:10468"/>
        <dbReference type="Rhea" id="RHEA-COMP:18655"/>
        <dbReference type="ChEBI" id="CHEBI:30616"/>
        <dbReference type="ChEBI" id="CHEBI:33019"/>
        <dbReference type="ChEBI" id="CHEBI:37563"/>
        <dbReference type="ChEBI" id="CHEBI:83071"/>
        <dbReference type="ChEBI" id="CHEBI:195187"/>
    </reaction>
</comment>
<dbReference type="InterPro" id="IPR050124">
    <property type="entry name" value="tRNA_CCA-adding_enzyme"/>
</dbReference>
<evidence type="ECO:0000313" key="15">
    <source>
        <dbReference type="EMBL" id="OCA54666.1"/>
    </source>
</evidence>
<evidence type="ECO:0000256" key="12">
    <source>
        <dbReference type="ARBA" id="ARBA00023268"/>
    </source>
</evidence>
<feature type="binding site" evidence="13">
    <location>
        <position position="11"/>
    </location>
    <ligand>
        <name>CTP</name>
        <dbReference type="ChEBI" id="CHEBI:37563"/>
    </ligand>
</feature>
<dbReference type="InterPro" id="IPR003607">
    <property type="entry name" value="HD/PDEase_dom"/>
</dbReference>
<feature type="domain" description="HD" evidence="14">
    <location>
        <begin position="228"/>
        <end position="329"/>
    </location>
</feature>
<dbReference type="NCBIfam" id="NF008137">
    <property type="entry name" value="PRK10885.1"/>
    <property type="match status" value="1"/>
</dbReference>
<feature type="binding site" evidence="13">
    <location>
        <position position="140"/>
    </location>
    <ligand>
        <name>CTP</name>
        <dbReference type="ChEBI" id="CHEBI:37563"/>
    </ligand>
</feature>
<evidence type="ECO:0000256" key="1">
    <source>
        <dbReference type="ARBA" id="ARBA00022596"/>
    </source>
</evidence>
<comment type="miscellaneous">
    <text evidence="13">A single active site specifically recognizes both ATP and CTP and is responsible for their addition.</text>
</comment>
<keyword evidence="16" id="KW-1185">Reference proteome</keyword>
<comment type="subunit">
    <text evidence="13">Monomer. Can also form homodimers and oligomers.</text>
</comment>
<feature type="binding site" evidence="13">
    <location>
        <position position="140"/>
    </location>
    <ligand>
        <name>ATP</name>
        <dbReference type="ChEBI" id="CHEBI:30616"/>
    </ligand>
</feature>
<dbReference type="GO" id="GO:0000287">
    <property type="term" value="F:magnesium ion binding"/>
    <property type="evidence" value="ECO:0007669"/>
    <property type="project" value="UniProtKB-UniRule"/>
</dbReference>
<keyword evidence="8 13" id="KW-0378">Hydrolase</keyword>
<comment type="domain">
    <text evidence="13">Comprises two domains: an N-terminal domain containing the nucleotidyltransferase activity and a C-terminal HD domain associated with both phosphodiesterase and phosphatase activities.</text>
</comment>
<proteinExistence type="inferred from homology"/>
<feature type="binding site" evidence="13">
    <location>
        <position position="91"/>
    </location>
    <ligand>
        <name>CTP</name>
        <dbReference type="ChEBI" id="CHEBI:37563"/>
    </ligand>
</feature>
<dbReference type="EC" id="3.1.3.-" evidence="13"/>
<dbReference type="GO" id="GO:0001680">
    <property type="term" value="P:tRNA 3'-terminal CCA addition"/>
    <property type="evidence" value="ECO:0007669"/>
    <property type="project" value="UniProtKB-UniRule"/>
</dbReference>
<dbReference type="FunFam" id="1.10.3090.10:FF:000001">
    <property type="entry name" value="Multifunctional CCA protein"/>
    <property type="match status" value="1"/>
</dbReference>
<comment type="similarity">
    <text evidence="13">Belongs to the tRNA nucleotidyltransferase/poly(A) polymerase family. Bacterial CCA-adding enzyme type 1 subfamily.</text>
</comment>
<dbReference type="PIRSF" id="PIRSF000813">
    <property type="entry name" value="CCA_bact"/>
    <property type="match status" value="1"/>
</dbReference>
<comment type="function">
    <text evidence="13">Catalyzes the addition and repair of the essential 3'-terminal CCA sequence in tRNAs without using a nucleic acid template. Adds these three nucleotides in the order of C, C, and A to the tRNA nucleotide-73, using CTP and ATP as substrates and producing inorganic pyrophosphate. tRNA 3'-terminal CCA addition is required both for tRNA processing and repair. Also involved in tRNA surveillance by mediating tandem CCA addition to generate a CCACCA at the 3' terminus of unstable tRNAs. While stable tRNAs receive only 3'-terminal CCA, unstable tRNAs are marked with CCACCA and rapidly degraded.</text>
</comment>
<reference evidence="16" key="1">
    <citation type="submission" date="2015-11" db="EMBL/GenBank/DDBJ databases">
        <authorList>
            <person name="Tobias N.J."/>
            <person name="Mishra B."/>
            <person name="Gupta D.K."/>
            <person name="Thines M."/>
            <person name="Stinear T.P."/>
            <person name="Bode H.B."/>
        </authorList>
    </citation>
    <scope>NUCLEOTIDE SEQUENCE [LARGE SCALE GENOMIC DNA]</scope>
    <source>
        <strain evidence="16">PB45.5</strain>
    </source>
</reference>
<dbReference type="InterPro" id="IPR002646">
    <property type="entry name" value="PolA_pol_head_dom"/>
</dbReference>
<evidence type="ECO:0000256" key="3">
    <source>
        <dbReference type="ARBA" id="ARBA00022694"/>
    </source>
</evidence>
<evidence type="ECO:0000256" key="10">
    <source>
        <dbReference type="ARBA" id="ARBA00022842"/>
    </source>
</evidence>
<evidence type="ECO:0000256" key="4">
    <source>
        <dbReference type="ARBA" id="ARBA00022695"/>
    </source>
</evidence>
<feature type="binding site" evidence="13">
    <location>
        <position position="8"/>
    </location>
    <ligand>
        <name>ATP</name>
        <dbReference type="ChEBI" id="CHEBI:30616"/>
    </ligand>
</feature>
<dbReference type="Pfam" id="PF01966">
    <property type="entry name" value="HD"/>
    <property type="match status" value="1"/>
</dbReference>
<comment type="cofactor">
    <cofactor evidence="13">
        <name>Ni(2+)</name>
        <dbReference type="ChEBI" id="CHEBI:49786"/>
    </cofactor>
    <text evidence="13">Nickel for phosphatase activity.</text>
</comment>
<dbReference type="InterPro" id="IPR043519">
    <property type="entry name" value="NT_sf"/>
</dbReference>
<evidence type="ECO:0000256" key="6">
    <source>
        <dbReference type="ARBA" id="ARBA00022741"/>
    </source>
</evidence>
<dbReference type="Proteomes" id="UP000092665">
    <property type="component" value="Unassembled WGS sequence"/>
</dbReference>
<dbReference type="InterPro" id="IPR032828">
    <property type="entry name" value="PolyA_RNA-bd"/>
</dbReference>
<dbReference type="HAMAP" id="MF_01262">
    <property type="entry name" value="CCA_bact_type2"/>
    <property type="match status" value="1"/>
</dbReference>
<keyword evidence="4 13" id="KW-0548">Nucleotidyltransferase</keyword>
<comment type="cofactor">
    <cofactor evidence="13">
        <name>Mg(2+)</name>
        <dbReference type="ChEBI" id="CHEBI:18420"/>
    </cofactor>
    <text evidence="13">Magnesium is required for nucleotidyltransferase activity.</text>
</comment>
<dbReference type="GO" id="GO:0160016">
    <property type="term" value="F:CCACCA tRNA nucleotidyltransferase activity"/>
    <property type="evidence" value="ECO:0007669"/>
    <property type="project" value="RHEA"/>
</dbReference>
<dbReference type="CDD" id="cd00077">
    <property type="entry name" value="HDc"/>
    <property type="match status" value="1"/>
</dbReference>
<dbReference type="InterPro" id="IPR006674">
    <property type="entry name" value="HD_domain"/>
</dbReference>
<feature type="binding site" evidence="13">
    <location>
        <position position="21"/>
    </location>
    <ligand>
        <name>Mg(2+)</name>
        <dbReference type="ChEBI" id="CHEBI:18420"/>
    </ligand>
</feature>
<sequence>MRVYLVGGAVRDRLLNFPVNERDWVVVGGTPEELLSQGYQQVGKDFPVFLHPKTHEEYALARTERKSGQGYTGFTCYAAPDVTLEDDLQRRDLTINAIAQTPTGELVDPYHGVDDLNNRILRHVSDSFFEDPLRVLRVARFAARFSHLGFTIAPETRALMSNMAINGELSALTPERVWKETEKALVTHSPQVFFQVLRDCGALAVLFPEIDNLFGVPAPEKWHPEIDTGIHTLMVLKVATELTDEVDSRFAALCHDLGKGLTPPEQWPHHYGHGPAGVKLVDQLCQRLRVPNSARDLAKLAAQYHDLVHTVAQLRPKTLLKLFDAIDAWRKPQRIEQLIIISEADARGRTGFEDTPYPQSDYLRQAFKISSQVQVKSIVDSGLRGADIGHELRRQRQRALAEWKQRDNTVQNNAVQGNTVT</sequence>
<keyword evidence="1 13" id="KW-0533">Nickel</keyword>
<evidence type="ECO:0000256" key="2">
    <source>
        <dbReference type="ARBA" id="ARBA00022679"/>
    </source>
</evidence>
<dbReference type="RefSeq" id="WP_065390448.1">
    <property type="nucleotide sequence ID" value="NZ_CAWMQN010000063.1"/>
</dbReference>
<dbReference type="Pfam" id="PF12627">
    <property type="entry name" value="PolyA_pol_RNAbd"/>
    <property type="match status" value="1"/>
</dbReference>
<keyword evidence="10 13" id="KW-0460">Magnesium</keyword>
<dbReference type="GO" id="GO:0005524">
    <property type="term" value="F:ATP binding"/>
    <property type="evidence" value="ECO:0007669"/>
    <property type="project" value="UniProtKB-UniRule"/>
</dbReference>
<dbReference type="EC" id="3.1.4.-" evidence="13"/>
<dbReference type="EMBL" id="LOIC01000063">
    <property type="protein sequence ID" value="OCA54666.1"/>
    <property type="molecule type" value="Genomic_DNA"/>
</dbReference>
<protein>
    <recommendedName>
        <fullName evidence="13">Multifunctional CCA protein</fullName>
    </recommendedName>
    <domain>
        <recommendedName>
            <fullName evidence="13">CCA-adding enzyme</fullName>
            <ecNumber evidence="13">2.7.7.72</ecNumber>
        </recommendedName>
        <alternativeName>
            <fullName evidence="13">CCA tRNA nucleotidyltransferase</fullName>
        </alternativeName>
        <alternativeName>
            <fullName evidence="13">tRNA CCA-pyrophosphorylase</fullName>
        </alternativeName>
        <alternativeName>
            <fullName evidence="13">tRNA adenylyl-/cytidylyl-transferase</fullName>
        </alternativeName>
        <alternativeName>
            <fullName evidence="13">tRNA nucleotidyltransferase</fullName>
        </alternativeName>
        <alternativeName>
            <fullName evidence="13">tRNA-NT</fullName>
        </alternativeName>
    </domain>
    <domain>
        <recommendedName>
            <fullName evidence="13">2'-nucleotidase</fullName>
            <ecNumber evidence="13">3.1.3.-</ecNumber>
        </recommendedName>
    </domain>
    <domain>
        <recommendedName>
            <fullName evidence="13">2',3'-cyclic phosphodiesterase</fullName>
            <ecNumber evidence="13">3.1.4.-</ecNumber>
        </recommendedName>
    </domain>
    <domain>
        <recommendedName>
            <fullName evidence="13">Phosphatase</fullName>
        </recommendedName>
    </domain>
</protein>
<feature type="binding site" evidence="13">
    <location>
        <position position="91"/>
    </location>
    <ligand>
        <name>ATP</name>
        <dbReference type="ChEBI" id="CHEBI:30616"/>
    </ligand>
</feature>
<feature type="binding site" evidence="13">
    <location>
        <position position="23"/>
    </location>
    <ligand>
        <name>Mg(2+)</name>
        <dbReference type="ChEBI" id="CHEBI:18420"/>
    </ligand>
</feature>
<dbReference type="GO" id="GO:0004112">
    <property type="term" value="F:cyclic-nucleotide phosphodiesterase activity"/>
    <property type="evidence" value="ECO:0007669"/>
    <property type="project" value="UniProtKB-UniRule"/>
</dbReference>
<dbReference type="GO" id="GO:0016791">
    <property type="term" value="F:phosphatase activity"/>
    <property type="evidence" value="ECO:0007669"/>
    <property type="project" value="UniProtKB-UniRule"/>
</dbReference>
<dbReference type="SUPFAM" id="SSF81891">
    <property type="entry name" value="Poly A polymerase C-terminal region-like"/>
    <property type="match status" value="1"/>
</dbReference>
<dbReference type="GO" id="GO:0042245">
    <property type="term" value="P:RNA repair"/>
    <property type="evidence" value="ECO:0007669"/>
    <property type="project" value="UniProtKB-KW"/>
</dbReference>
<feature type="binding site" evidence="13">
    <location>
        <position position="11"/>
    </location>
    <ligand>
        <name>ATP</name>
        <dbReference type="ChEBI" id="CHEBI:30616"/>
    </ligand>
</feature>
<evidence type="ECO:0000256" key="5">
    <source>
        <dbReference type="ARBA" id="ARBA00022723"/>
    </source>
</evidence>
<dbReference type="InterPro" id="IPR012006">
    <property type="entry name" value="CCA_bact"/>
</dbReference>
<evidence type="ECO:0000256" key="11">
    <source>
        <dbReference type="ARBA" id="ARBA00022884"/>
    </source>
</evidence>
<keyword evidence="3 13" id="KW-0819">tRNA processing</keyword>
<dbReference type="Gene3D" id="1.10.3090.10">
    <property type="entry name" value="cca-adding enzyme, domain 2"/>
    <property type="match status" value="1"/>
</dbReference>
<dbReference type="SUPFAM" id="SSF81301">
    <property type="entry name" value="Nucleotidyltransferase"/>
    <property type="match status" value="1"/>
</dbReference>
<dbReference type="PANTHER" id="PTHR47545:SF1">
    <property type="entry name" value="MULTIFUNCTIONAL CCA PROTEIN"/>
    <property type="match status" value="1"/>
</dbReference>
<comment type="caution">
    <text evidence="15">The sequence shown here is derived from an EMBL/GenBank/DDBJ whole genome shotgun (WGS) entry which is preliminary data.</text>
</comment>
<keyword evidence="9 13" id="KW-0067">ATP-binding</keyword>
<dbReference type="Gene3D" id="3.30.460.10">
    <property type="entry name" value="Beta Polymerase, domain 2"/>
    <property type="match status" value="1"/>
</dbReference>
<dbReference type="GO" id="GO:0000049">
    <property type="term" value="F:tRNA binding"/>
    <property type="evidence" value="ECO:0007669"/>
    <property type="project" value="UniProtKB-UniRule"/>
</dbReference>
<keyword evidence="11 13" id="KW-0694">RNA-binding</keyword>
<dbReference type="PATRIC" id="fig|29488.15.peg.2539"/>
<feature type="binding site" evidence="13">
    <location>
        <position position="137"/>
    </location>
    <ligand>
        <name>CTP</name>
        <dbReference type="ChEBI" id="CHEBI:37563"/>
    </ligand>
</feature>
<dbReference type="HAMAP" id="MF_01261">
    <property type="entry name" value="CCA_bact_type1"/>
    <property type="match status" value="1"/>
</dbReference>
<dbReference type="Pfam" id="PF01743">
    <property type="entry name" value="PolyA_pol"/>
    <property type="match status" value="1"/>
</dbReference>
<evidence type="ECO:0000256" key="9">
    <source>
        <dbReference type="ARBA" id="ARBA00022840"/>
    </source>
</evidence>
<keyword evidence="7 13" id="KW-0692">RNA repair</keyword>
<evidence type="ECO:0000256" key="13">
    <source>
        <dbReference type="HAMAP-Rule" id="MF_01261"/>
    </source>
</evidence>
<evidence type="ECO:0000259" key="14">
    <source>
        <dbReference type="PROSITE" id="PS51831"/>
    </source>
</evidence>
<accession>A0A1B8YHT2</accession>
<dbReference type="SMART" id="SM00471">
    <property type="entry name" value="HDc"/>
    <property type="match status" value="1"/>
</dbReference>
<keyword evidence="6 13" id="KW-0547">Nucleotide-binding</keyword>
<comment type="catalytic activity">
    <reaction evidence="13">
        <text>a tRNA precursor + 2 CTP + ATP = a tRNA with a 3' CCA end + 3 diphosphate</text>
        <dbReference type="Rhea" id="RHEA:14433"/>
        <dbReference type="Rhea" id="RHEA-COMP:10465"/>
        <dbReference type="Rhea" id="RHEA-COMP:10468"/>
        <dbReference type="ChEBI" id="CHEBI:30616"/>
        <dbReference type="ChEBI" id="CHEBI:33019"/>
        <dbReference type="ChEBI" id="CHEBI:37563"/>
        <dbReference type="ChEBI" id="CHEBI:74896"/>
        <dbReference type="ChEBI" id="CHEBI:83071"/>
        <dbReference type="EC" id="2.7.7.72"/>
    </reaction>
</comment>
<dbReference type="EC" id="2.7.7.72" evidence="13"/>
<dbReference type="PANTHER" id="PTHR47545">
    <property type="entry name" value="MULTIFUNCTIONAL CCA PROTEIN"/>
    <property type="match status" value="1"/>
</dbReference>
<evidence type="ECO:0000313" key="16">
    <source>
        <dbReference type="Proteomes" id="UP000092665"/>
    </source>
</evidence>